<comment type="caution">
    <text evidence="2">The sequence shown here is derived from an EMBL/GenBank/DDBJ whole genome shotgun (WGS) entry which is preliminary data.</text>
</comment>
<gene>
    <name evidence="2" type="ORF">DFR76_109187</name>
</gene>
<proteinExistence type="predicted"/>
<reference evidence="2 3" key="1">
    <citation type="submission" date="2018-07" db="EMBL/GenBank/DDBJ databases">
        <title>Genomic Encyclopedia of Type Strains, Phase IV (KMG-IV): sequencing the most valuable type-strain genomes for metagenomic binning, comparative biology and taxonomic classification.</title>
        <authorList>
            <person name="Goeker M."/>
        </authorList>
    </citation>
    <scope>NUCLEOTIDE SEQUENCE [LARGE SCALE GENOMIC DNA]</scope>
    <source>
        <strain evidence="2 3">DSM 44290</strain>
    </source>
</reference>
<evidence type="ECO:0000313" key="3">
    <source>
        <dbReference type="Proteomes" id="UP000254869"/>
    </source>
</evidence>
<sequence>MSADQAARMLAEPAASSVEPVATAFDSEIVPLGVPSAIPESHDRLVRHLFDIGLRLHSVRTVFEDDAADPEQIRAAGGRVLEVLDDLDILIRDAGLTMLELAVRPDPARPKPVRPTVNGRPARRRRR</sequence>
<dbReference type="RefSeq" id="WP_114755783.1">
    <property type="nucleotide sequence ID" value="NZ_QQBC01000009.1"/>
</dbReference>
<name>A0A370HZB8_9NOCA</name>
<accession>A0A370HZB8</accession>
<protein>
    <submittedName>
        <fullName evidence="2">Uncharacterized protein</fullName>
    </submittedName>
</protein>
<feature type="region of interest" description="Disordered" evidence="1">
    <location>
        <begin position="104"/>
        <end position="127"/>
    </location>
</feature>
<evidence type="ECO:0000313" key="2">
    <source>
        <dbReference type="EMBL" id="RDI63847.1"/>
    </source>
</evidence>
<dbReference type="Proteomes" id="UP000254869">
    <property type="component" value="Unassembled WGS sequence"/>
</dbReference>
<evidence type="ECO:0000256" key="1">
    <source>
        <dbReference type="SAM" id="MobiDB-lite"/>
    </source>
</evidence>
<organism evidence="2 3">
    <name type="scientific">Nocardia pseudobrasiliensis</name>
    <dbReference type="NCBI Taxonomy" id="45979"/>
    <lineage>
        <taxon>Bacteria</taxon>
        <taxon>Bacillati</taxon>
        <taxon>Actinomycetota</taxon>
        <taxon>Actinomycetes</taxon>
        <taxon>Mycobacteriales</taxon>
        <taxon>Nocardiaceae</taxon>
        <taxon>Nocardia</taxon>
    </lineage>
</organism>
<dbReference type="EMBL" id="QQBC01000009">
    <property type="protein sequence ID" value="RDI63847.1"/>
    <property type="molecule type" value="Genomic_DNA"/>
</dbReference>
<dbReference type="AlphaFoldDB" id="A0A370HZB8"/>
<keyword evidence="3" id="KW-1185">Reference proteome</keyword>